<dbReference type="CDD" id="cd00433">
    <property type="entry name" value="Peptidase_M17"/>
    <property type="match status" value="1"/>
</dbReference>
<comment type="function">
    <text evidence="7 8">Presumably involved in the processing and regular turnover of intracellular proteins. Catalyzes the removal of unsubstituted N-terminal amino acids from various peptides.</text>
</comment>
<evidence type="ECO:0000256" key="1">
    <source>
        <dbReference type="ARBA" id="ARBA00000135"/>
    </source>
</evidence>
<dbReference type="PROSITE" id="PS00631">
    <property type="entry name" value="CYTOSOL_AP"/>
    <property type="match status" value="1"/>
</dbReference>
<comment type="cofactor">
    <cofactor evidence="8">
        <name>Mn(2+)</name>
        <dbReference type="ChEBI" id="CHEBI:29035"/>
    </cofactor>
    <text evidence="8">Binds 2 manganese ions per subunit.</text>
</comment>
<protein>
    <recommendedName>
        <fullName evidence="8">Probable cytosol aminopeptidase</fullName>
        <ecNumber evidence="8">3.4.11.1</ecNumber>
    </recommendedName>
    <alternativeName>
        <fullName evidence="8">Leucine aminopeptidase</fullName>
        <shortName evidence="8">LAP</shortName>
        <ecNumber evidence="8">3.4.11.10</ecNumber>
    </alternativeName>
    <alternativeName>
        <fullName evidence="8">Leucyl aminopeptidase</fullName>
    </alternativeName>
</protein>
<keyword evidence="8" id="KW-0963">Cytoplasm</keyword>
<dbReference type="Gene3D" id="3.40.630.10">
    <property type="entry name" value="Zn peptidases"/>
    <property type="match status" value="1"/>
</dbReference>
<dbReference type="SUPFAM" id="SSF53187">
    <property type="entry name" value="Zn-dependent exopeptidases"/>
    <property type="match status" value="1"/>
</dbReference>
<evidence type="ECO:0000256" key="5">
    <source>
        <dbReference type="ARBA" id="ARBA00022670"/>
    </source>
</evidence>
<organism evidence="10 11">
    <name type="scientific">Promicromonospora soli</name>
    <dbReference type="NCBI Taxonomy" id="2035533"/>
    <lineage>
        <taxon>Bacteria</taxon>
        <taxon>Bacillati</taxon>
        <taxon>Actinomycetota</taxon>
        <taxon>Actinomycetes</taxon>
        <taxon>Micrococcales</taxon>
        <taxon>Promicromonosporaceae</taxon>
        <taxon>Promicromonospora</taxon>
    </lineage>
</organism>
<name>A0A919FIA2_9MICO</name>
<feature type="active site" evidence="8">
    <location>
        <position position="360"/>
    </location>
</feature>
<feature type="binding site" evidence="8">
    <location>
        <position position="358"/>
    </location>
    <ligand>
        <name>Mn(2+)</name>
        <dbReference type="ChEBI" id="CHEBI:29035"/>
        <label>2</label>
    </ligand>
</feature>
<dbReference type="InterPro" id="IPR023042">
    <property type="entry name" value="Peptidase_M17_leu_NH2_pept"/>
</dbReference>
<evidence type="ECO:0000256" key="7">
    <source>
        <dbReference type="ARBA" id="ARBA00049972"/>
    </source>
</evidence>
<dbReference type="Gene3D" id="3.40.220.10">
    <property type="entry name" value="Leucine Aminopeptidase, subunit E, domain 1"/>
    <property type="match status" value="1"/>
</dbReference>
<reference evidence="10" key="2">
    <citation type="submission" date="2020-09" db="EMBL/GenBank/DDBJ databases">
        <authorList>
            <person name="Sun Q."/>
            <person name="Zhou Y."/>
        </authorList>
    </citation>
    <scope>NUCLEOTIDE SEQUENCE</scope>
    <source>
        <strain evidence="10">CGMCC 4.7398</strain>
    </source>
</reference>
<comment type="catalytic activity">
    <reaction evidence="1 8">
        <text>Release of an N-terminal amino acid, Xaa-|-Yaa-, in which Xaa is preferably Leu, but may be other amino acids including Pro although not Arg or Lys, and Yaa may be Pro. Amino acid amides and methyl esters are also readily hydrolyzed, but rates on arylamides are exceedingly low.</text>
        <dbReference type="EC" id="3.4.11.1"/>
    </reaction>
</comment>
<feature type="binding site" evidence="8">
    <location>
        <position position="274"/>
    </location>
    <ligand>
        <name>Mn(2+)</name>
        <dbReference type="ChEBI" id="CHEBI:29035"/>
        <label>2</label>
    </ligand>
</feature>
<evidence type="ECO:0000313" key="10">
    <source>
        <dbReference type="EMBL" id="GHH66091.1"/>
    </source>
</evidence>
<dbReference type="Proteomes" id="UP000627369">
    <property type="component" value="Unassembled WGS sequence"/>
</dbReference>
<dbReference type="GO" id="GO:0006508">
    <property type="term" value="P:proteolysis"/>
    <property type="evidence" value="ECO:0007669"/>
    <property type="project" value="UniProtKB-KW"/>
</dbReference>
<evidence type="ECO:0000256" key="8">
    <source>
        <dbReference type="HAMAP-Rule" id="MF_00181"/>
    </source>
</evidence>
<dbReference type="GO" id="GO:0005737">
    <property type="term" value="C:cytoplasm"/>
    <property type="evidence" value="ECO:0007669"/>
    <property type="project" value="UniProtKB-SubCell"/>
</dbReference>
<comment type="catalytic activity">
    <reaction evidence="2 8">
        <text>Release of an N-terminal amino acid, preferentially leucine, but not glutamic or aspartic acids.</text>
        <dbReference type="EC" id="3.4.11.10"/>
    </reaction>
</comment>
<keyword evidence="6 8" id="KW-0378">Hydrolase</keyword>
<evidence type="ECO:0000256" key="2">
    <source>
        <dbReference type="ARBA" id="ARBA00000967"/>
    </source>
</evidence>
<dbReference type="InterPro" id="IPR011356">
    <property type="entry name" value="Leucine_aapep/pepB"/>
</dbReference>
<feature type="binding site" evidence="8">
    <location>
        <position position="358"/>
    </location>
    <ligand>
        <name>Mn(2+)</name>
        <dbReference type="ChEBI" id="CHEBI:29035"/>
        <label>1</label>
    </ligand>
</feature>
<gene>
    <name evidence="8 10" type="primary">pepA</name>
    <name evidence="10" type="ORF">GCM10017772_05410</name>
</gene>
<dbReference type="PANTHER" id="PTHR11963">
    <property type="entry name" value="LEUCINE AMINOPEPTIDASE-RELATED"/>
    <property type="match status" value="1"/>
</dbReference>
<dbReference type="Pfam" id="PF02789">
    <property type="entry name" value="Peptidase_M17_N"/>
    <property type="match status" value="1"/>
</dbReference>
<feature type="binding site" evidence="8">
    <location>
        <position position="279"/>
    </location>
    <ligand>
        <name>Mn(2+)</name>
        <dbReference type="ChEBI" id="CHEBI:29035"/>
        <label>1</label>
    </ligand>
</feature>
<dbReference type="InterPro" id="IPR008283">
    <property type="entry name" value="Peptidase_M17_N"/>
</dbReference>
<keyword evidence="5 8" id="KW-0645">Protease</keyword>
<feature type="binding site" evidence="8">
    <location>
        <position position="356"/>
    </location>
    <ligand>
        <name>Mn(2+)</name>
        <dbReference type="ChEBI" id="CHEBI:29035"/>
        <label>1</label>
    </ligand>
</feature>
<feature type="domain" description="Cytosol aminopeptidase" evidence="9">
    <location>
        <begin position="354"/>
        <end position="361"/>
    </location>
</feature>
<dbReference type="RefSeq" id="WP_189667713.1">
    <property type="nucleotide sequence ID" value="NZ_BNAS01000001.1"/>
</dbReference>
<feature type="binding site" evidence="8">
    <location>
        <position position="297"/>
    </location>
    <ligand>
        <name>Mn(2+)</name>
        <dbReference type="ChEBI" id="CHEBI:29035"/>
        <label>2</label>
    </ligand>
</feature>
<feature type="active site" evidence="8">
    <location>
        <position position="286"/>
    </location>
</feature>
<accession>A0A919FIA2</accession>
<dbReference type="SUPFAM" id="SSF52949">
    <property type="entry name" value="Macro domain-like"/>
    <property type="match status" value="1"/>
</dbReference>
<dbReference type="EC" id="3.4.11.10" evidence="8"/>
<dbReference type="HAMAP" id="MF_00181">
    <property type="entry name" value="Cytosol_peptidase_M17"/>
    <property type="match status" value="1"/>
</dbReference>
<dbReference type="GO" id="GO:0030145">
    <property type="term" value="F:manganese ion binding"/>
    <property type="evidence" value="ECO:0007669"/>
    <property type="project" value="UniProtKB-UniRule"/>
</dbReference>
<keyword evidence="8" id="KW-0464">Manganese</keyword>
<comment type="caution">
    <text evidence="10">The sequence shown here is derived from an EMBL/GenBank/DDBJ whole genome shotgun (WGS) entry which is preliminary data.</text>
</comment>
<keyword evidence="4 8" id="KW-0031">Aminopeptidase</keyword>
<evidence type="ECO:0000313" key="11">
    <source>
        <dbReference type="Proteomes" id="UP000627369"/>
    </source>
</evidence>
<keyword evidence="11" id="KW-1185">Reference proteome</keyword>
<evidence type="ECO:0000256" key="3">
    <source>
        <dbReference type="ARBA" id="ARBA00009528"/>
    </source>
</evidence>
<dbReference type="InterPro" id="IPR000819">
    <property type="entry name" value="Peptidase_M17_C"/>
</dbReference>
<evidence type="ECO:0000256" key="4">
    <source>
        <dbReference type="ARBA" id="ARBA00022438"/>
    </source>
</evidence>
<keyword evidence="8" id="KW-0479">Metal-binding</keyword>
<feature type="binding site" evidence="8">
    <location>
        <position position="279"/>
    </location>
    <ligand>
        <name>Mn(2+)</name>
        <dbReference type="ChEBI" id="CHEBI:29035"/>
        <label>2</label>
    </ligand>
</feature>
<dbReference type="InterPro" id="IPR043472">
    <property type="entry name" value="Macro_dom-like"/>
</dbReference>
<dbReference type="NCBIfam" id="NF002073">
    <property type="entry name" value="PRK00913.1-2"/>
    <property type="match status" value="1"/>
</dbReference>
<dbReference type="GO" id="GO:0070006">
    <property type="term" value="F:metalloaminopeptidase activity"/>
    <property type="evidence" value="ECO:0007669"/>
    <property type="project" value="InterPro"/>
</dbReference>
<evidence type="ECO:0000259" key="9">
    <source>
        <dbReference type="PROSITE" id="PS00631"/>
    </source>
</evidence>
<dbReference type="Pfam" id="PF00883">
    <property type="entry name" value="Peptidase_M17"/>
    <property type="match status" value="1"/>
</dbReference>
<dbReference type="EC" id="3.4.11.1" evidence="8"/>
<dbReference type="EMBL" id="BNAS01000001">
    <property type="protein sequence ID" value="GHH66091.1"/>
    <property type="molecule type" value="Genomic_DNA"/>
</dbReference>
<proteinExistence type="inferred from homology"/>
<dbReference type="PRINTS" id="PR00481">
    <property type="entry name" value="LAMNOPPTDASE"/>
</dbReference>
<dbReference type="PANTHER" id="PTHR11963:SF23">
    <property type="entry name" value="CYTOSOL AMINOPEPTIDASE"/>
    <property type="match status" value="1"/>
</dbReference>
<evidence type="ECO:0000256" key="6">
    <source>
        <dbReference type="ARBA" id="ARBA00022801"/>
    </source>
</evidence>
<reference evidence="10" key="1">
    <citation type="journal article" date="2014" name="Int. J. Syst. Evol. Microbiol.">
        <title>Complete genome sequence of Corynebacterium casei LMG S-19264T (=DSM 44701T), isolated from a smear-ripened cheese.</title>
        <authorList>
            <consortium name="US DOE Joint Genome Institute (JGI-PGF)"/>
            <person name="Walter F."/>
            <person name="Albersmeier A."/>
            <person name="Kalinowski J."/>
            <person name="Ruckert C."/>
        </authorList>
    </citation>
    <scope>NUCLEOTIDE SEQUENCE</scope>
    <source>
        <strain evidence="10">CGMCC 4.7398</strain>
    </source>
</reference>
<comment type="similarity">
    <text evidence="3 8">Belongs to the peptidase M17 family.</text>
</comment>
<comment type="subcellular location">
    <subcellularLocation>
        <location evidence="8">Cytoplasm</location>
    </subcellularLocation>
</comment>
<sequence length="508" mass="51611">MTDVTLSSKNPTAVKAEALVVATAQTSDGVAVVSDQLPTDLLTQLESLAPQLGVTGARDEVRKIPAGAKLAADVLVLTGLGERAEDGTFATETLRRAAGAATRELAGLKSAAIALPASDDDEITAVTEGALLGAYAFNRYRSAGNGSGKDAAKDAKNGKDPVAAIEILTPLHKNQKAKVAAERAAIVAAAVHAARDLVNTAPNELYPATFADAAKAAAKDVKHVRVTVLDDKQLASGGYGGLTAVGQGSSRGPRLVKVAYTPAKPSAKVALVGKGITFDSGGISIKPAAGMEAMKSDMAGAAAVLSTVVAAAKLNLPVAVTGYLCLAENMPGGNAQRPADVITIYGGKTVEVLNTDAEGRIVMADGLVSAVEDGHDVVLDIATLTGAQMVALGNRTSAVMGTDEVRDEVKAAADATGELFWPMPLPEELKSNIKSKVADVANSGPRWGGMLNAGLFLKTFVGDHPWAHLDIAGPAFNDGGAHGYTPGGGTGVGVRTLLAFVEGRASAK</sequence>
<dbReference type="AlphaFoldDB" id="A0A919FIA2"/>